<dbReference type="RefSeq" id="WP_054646893.1">
    <property type="nucleotide sequence ID" value="NZ_FUXS01000011.1"/>
</dbReference>
<proteinExistence type="predicted"/>
<organism evidence="1 2">
    <name type="scientific">Fructilactobacillus lindneri DSM 20690 = JCM 11027</name>
    <dbReference type="NCBI Taxonomy" id="1122148"/>
    <lineage>
        <taxon>Bacteria</taxon>
        <taxon>Bacillati</taxon>
        <taxon>Bacillota</taxon>
        <taxon>Bacilli</taxon>
        <taxon>Lactobacillales</taxon>
        <taxon>Lactobacillaceae</taxon>
        <taxon>Fructilactobacillus</taxon>
    </lineage>
</organism>
<comment type="caution">
    <text evidence="1">The sequence shown here is derived from an EMBL/GenBank/DDBJ whole genome shotgun (WGS) entry which is preliminary data.</text>
</comment>
<dbReference type="Proteomes" id="UP000051565">
    <property type="component" value="Unassembled WGS sequence"/>
</dbReference>
<dbReference type="STRING" id="53444.AYR59_04515"/>
<sequence>MNDVSLVEIHKQAAEKVAYEMIAPIAENIKLDYVTIDTKLARVLTRQSANEWQDIAKTPAMRAIEHHKKTSTGAQGRSIYYWPEEFYPTVKKVLRERMD</sequence>
<accession>A0A0R2JME4</accession>
<evidence type="ECO:0000313" key="1">
    <source>
        <dbReference type="EMBL" id="KRN78322.1"/>
    </source>
</evidence>
<dbReference type="OrthoDB" id="9938426at2"/>
<dbReference type="PATRIC" id="fig|1122148.6.peg.1295"/>
<reference evidence="1 2" key="1">
    <citation type="journal article" date="2015" name="Genome Announc.">
        <title>Expanding the biotechnology potential of lactobacilli through comparative genomics of 213 strains and associated genera.</title>
        <authorList>
            <person name="Sun Z."/>
            <person name="Harris H.M."/>
            <person name="McCann A."/>
            <person name="Guo C."/>
            <person name="Argimon S."/>
            <person name="Zhang W."/>
            <person name="Yang X."/>
            <person name="Jeffery I.B."/>
            <person name="Cooney J.C."/>
            <person name="Kagawa T.F."/>
            <person name="Liu W."/>
            <person name="Song Y."/>
            <person name="Salvetti E."/>
            <person name="Wrobel A."/>
            <person name="Rasinkangas P."/>
            <person name="Parkhill J."/>
            <person name="Rea M.C."/>
            <person name="O'Sullivan O."/>
            <person name="Ritari J."/>
            <person name="Douillard F.P."/>
            <person name="Paul Ross R."/>
            <person name="Yang R."/>
            <person name="Briner A.E."/>
            <person name="Felis G.E."/>
            <person name="de Vos W.M."/>
            <person name="Barrangou R."/>
            <person name="Klaenhammer T.R."/>
            <person name="Caufield P.W."/>
            <person name="Cui Y."/>
            <person name="Zhang H."/>
            <person name="O'Toole P.W."/>
        </authorList>
    </citation>
    <scope>NUCLEOTIDE SEQUENCE [LARGE SCALE GENOMIC DNA]</scope>
    <source>
        <strain evidence="1 2">DSM 20690</strain>
    </source>
</reference>
<dbReference type="EMBL" id="JQBT01000035">
    <property type="protein sequence ID" value="KRN78322.1"/>
    <property type="molecule type" value="Genomic_DNA"/>
</dbReference>
<protein>
    <submittedName>
        <fullName evidence="1">Uncharacterized protein</fullName>
    </submittedName>
</protein>
<name>A0A0R2JME4_9LACO</name>
<keyword evidence="2" id="KW-1185">Reference proteome</keyword>
<evidence type="ECO:0000313" key="2">
    <source>
        <dbReference type="Proteomes" id="UP000051565"/>
    </source>
</evidence>
<gene>
    <name evidence="1" type="ORF">IV52_GL001259</name>
</gene>
<dbReference type="AlphaFoldDB" id="A0A0R2JME4"/>